<dbReference type="InterPro" id="IPR024909">
    <property type="entry name" value="Cys-tRNA/MSH_ligase"/>
</dbReference>
<feature type="binding site" evidence="13">
    <location>
        <position position="208"/>
    </location>
    <ligand>
        <name>Zn(2+)</name>
        <dbReference type="ChEBI" id="CHEBI:29105"/>
    </ligand>
</feature>
<evidence type="ECO:0000256" key="10">
    <source>
        <dbReference type="ARBA" id="ARBA00022917"/>
    </source>
</evidence>
<feature type="binding site" evidence="13">
    <location>
        <position position="28"/>
    </location>
    <ligand>
        <name>Zn(2+)</name>
        <dbReference type="ChEBI" id="CHEBI:29105"/>
    </ligand>
</feature>
<dbReference type="InterPro" id="IPR015273">
    <property type="entry name" value="Cys-tRNA-synt_Ia_DALR"/>
</dbReference>
<feature type="binding site" evidence="13">
    <location>
        <position position="237"/>
    </location>
    <ligand>
        <name>Zn(2+)</name>
        <dbReference type="ChEBI" id="CHEBI:29105"/>
    </ligand>
</feature>
<accession>A0A7C4TGY6</accession>
<evidence type="ECO:0000256" key="6">
    <source>
        <dbReference type="ARBA" id="ARBA00022723"/>
    </source>
</evidence>
<comment type="similarity">
    <text evidence="2 13">Belongs to the class-I aminoacyl-tRNA synthetase family.</text>
</comment>
<evidence type="ECO:0000256" key="4">
    <source>
        <dbReference type="ARBA" id="ARBA00022490"/>
    </source>
</evidence>
<dbReference type="SUPFAM" id="SSF52374">
    <property type="entry name" value="Nucleotidylyl transferase"/>
    <property type="match status" value="1"/>
</dbReference>
<feature type="short sequence motif" description="'HIGH' region" evidence="13">
    <location>
        <begin position="30"/>
        <end position="40"/>
    </location>
</feature>
<keyword evidence="9 13" id="KW-0067">ATP-binding</keyword>
<keyword evidence="7 13" id="KW-0547">Nucleotide-binding</keyword>
<dbReference type="PANTHER" id="PTHR10890:SF3">
    <property type="entry name" value="CYSTEINE--TRNA LIGASE, CYTOPLASMIC"/>
    <property type="match status" value="1"/>
</dbReference>
<comment type="catalytic activity">
    <reaction evidence="12 13">
        <text>tRNA(Cys) + L-cysteine + ATP = L-cysteinyl-tRNA(Cys) + AMP + diphosphate</text>
        <dbReference type="Rhea" id="RHEA:17773"/>
        <dbReference type="Rhea" id="RHEA-COMP:9661"/>
        <dbReference type="Rhea" id="RHEA-COMP:9679"/>
        <dbReference type="ChEBI" id="CHEBI:30616"/>
        <dbReference type="ChEBI" id="CHEBI:33019"/>
        <dbReference type="ChEBI" id="CHEBI:35235"/>
        <dbReference type="ChEBI" id="CHEBI:78442"/>
        <dbReference type="ChEBI" id="CHEBI:78517"/>
        <dbReference type="ChEBI" id="CHEBI:456215"/>
        <dbReference type="EC" id="6.1.1.16"/>
    </reaction>
</comment>
<dbReference type="AlphaFoldDB" id="A0A7C4TGY6"/>
<comment type="caution">
    <text evidence="15">The sequence shown here is derived from an EMBL/GenBank/DDBJ whole genome shotgun (WGS) entry which is preliminary data.</text>
</comment>
<dbReference type="CDD" id="cd00672">
    <property type="entry name" value="CysRS_core"/>
    <property type="match status" value="1"/>
</dbReference>
<dbReference type="Gene3D" id="3.40.50.620">
    <property type="entry name" value="HUPs"/>
    <property type="match status" value="1"/>
</dbReference>
<dbReference type="Gene3D" id="1.20.120.1910">
    <property type="entry name" value="Cysteine-tRNA ligase, C-terminal anti-codon recognition domain"/>
    <property type="match status" value="1"/>
</dbReference>
<evidence type="ECO:0000256" key="11">
    <source>
        <dbReference type="ARBA" id="ARBA00023146"/>
    </source>
</evidence>
<dbReference type="EC" id="6.1.1.16" evidence="13"/>
<dbReference type="EMBL" id="DTGZ01000007">
    <property type="protein sequence ID" value="HGV96749.1"/>
    <property type="molecule type" value="Genomic_DNA"/>
</dbReference>
<comment type="subcellular location">
    <subcellularLocation>
        <location evidence="1 13">Cytoplasm</location>
    </subcellularLocation>
</comment>
<feature type="short sequence motif" description="'KMSKS' region" evidence="13">
    <location>
        <begin position="265"/>
        <end position="269"/>
    </location>
</feature>
<feature type="domain" description="Cysteinyl-tRNA synthetase class Ia DALR" evidence="14">
    <location>
        <begin position="339"/>
        <end position="394"/>
    </location>
</feature>
<dbReference type="Pfam" id="PF01406">
    <property type="entry name" value="tRNA-synt_1e"/>
    <property type="match status" value="1"/>
</dbReference>
<dbReference type="InterPro" id="IPR009080">
    <property type="entry name" value="tRNAsynth_Ia_anticodon-bd"/>
</dbReference>
<dbReference type="PANTHER" id="PTHR10890">
    <property type="entry name" value="CYSTEINYL-TRNA SYNTHETASE"/>
    <property type="match status" value="1"/>
</dbReference>
<dbReference type="PRINTS" id="PR00983">
    <property type="entry name" value="TRNASYNTHCYS"/>
</dbReference>
<dbReference type="InterPro" id="IPR015803">
    <property type="entry name" value="Cys-tRNA-ligase"/>
</dbReference>
<keyword evidence="5 13" id="KW-0436">Ligase</keyword>
<evidence type="ECO:0000256" key="9">
    <source>
        <dbReference type="ARBA" id="ARBA00022840"/>
    </source>
</evidence>
<keyword evidence="10 13" id="KW-0648">Protein biosynthesis</keyword>
<keyword evidence="11 13" id="KW-0030">Aminoacyl-tRNA synthetase</keyword>
<evidence type="ECO:0000256" key="3">
    <source>
        <dbReference type="ARBA" id="ARBA00011245"/>
    </source>
</evidence>
<dbReference type="SMART" id="SM00840">
    <property type="entry name" value="DALR_2"/>
    <property type="match status" value="1"/>
</dbReference>
<sequence>MGLKLYNTLSNQLEDFRPIKDIVGIYTCGLTVQGPPHLGHIRAAMTRDILLRWLKASGYKVKSIENFTDVDDKIIKKQKELNADWREIAERNIKIYLGVCRVLNIIEPDYHPRASQHIEEIIELIERLINKGFAYQNNGDVYYRVRKFSDYGKLSKKSIDELICGARIEPGELKEDPLDFALWKSAKEGEPYWLSPWGKGRPGWHIECSAMSMHYLGESFDIHTGGDDLIFPHHENEIAQSEGATGKKFVQYWVHNGMVKLTGEKMSKSTGHYFLIEDILKDYSGNVVRFFLLKSHYRTPVDFSKERLEEARLAYARIQNYLDRHNETVSEIKPLMWEEFCQAMDDDLNTPRALSVIFDLINKGYQNDQPEIANSLKVYLSILGFKEEKKTDEISPKLLEMIIEIRNQLRKKKEYELSDEIRYKLKELGIIIDDKRDSSIYRWEVK</sequence>
<organism evidence="15">
    <name type="scientific">candidate division WOR-3 bacterium</name>
    <dbReference type="NCBI Taxonomy" id="2052148"/>
    <lineage>
        <taxon>Bacteria</taxon>
        <taxon>Bacteria division WOR-3</taxon>
    </lineage>
</organism>
<evidence type="ECO:0000256" key="13">
    <source>
        <dbReference type="HAMAP-Rule" id="MF_00041"/>
    </source>
</evidence>
<dbReference type="Pfam" id="PF09190">
    <property type="entry name" value="DALR_2"/>
    <property type="match status" value="1"/>
</dbReference>
<feature type="binding site" evidence="13">
    <location>
        <position position="233"/>
    </location>
    <ligand>
        <name>Zn(2+)</name>
        <dbReference type="ChEBI" id="CHEBI:29105"/>
    </ligand>
</feature>
<feature type="binding site" evidence="13">
    <location>
        <position position="268"/>
    </location>
    <ligand>
        <name>ATP</name>
        <dbReference type="ChEBI" id="CHEBI:30616"/>
    </ligand>
</feature>
<evidence type="ECO:0000256" key="7">
    <source>
        <dbReference type="ARBA" id="ARBA00022741"/>
    </source>
</evidence>
<evidence type="ECO:0000259" key="14">
    <source>
        <dbReference type="SMART" id="SM00840"/>
    </source>
</evidence>
<gene>
    <name evidence="13" type="primary">cysS</name>
    <name evidence="15" type="ORF">ENV60_00425</name>
</gene>
<evidence type="ECO:0000313" key="15">
    <source>
        <dbReference type="EMBL" id="HGV96749.1"/>
    </source>
</evidence>
<dbReference type="SUPFAM" id="SSF47323">
    <property type="entry name" value="Anticodon-binding domain of a subclass of class I aminoacyl-tRNA synthetases"/>
    <property type="match status" value="1"/>
</dbReference>
<dbReference type="HAMAP" id="MF_00041">
    <property type="entry name" value="Cys_tRNA_synth"/>
    <property type="match status" value="1"/>
</dbReference>
<dbReference type="InterPro" id="IPR014729">
    <property type="entry name" value="Rossmann-like_a/b/a_fold"/>
</dbReference>
<dbReference type="FunFam" id="3.40.50.620:FF:000068">
    <property type="entry name" value="Cysteine--tRNA ligase"/>
    <property type="match status" value="1"/>
</dbReference>
<dbReference type="GO" id="GO:0004817">
    <property type="term" value="F:cysteine-tRNA ligase activity"/>
    <property type="evidence" value="ECO:0007669"/>
    <property type="project" value="UniProtKB-UniRule"/>
</dbReference>
<name>A0A7C4TGY6_UNCW3</name>
<comment type="cofactor">
    <cofactor evidence="13">
        <name>Zn(2+)</name>
        <dbReference type="ChEBI" id="CHEBI:29105"/>
    </cofactor>
    <text evidence="13">Binds 1 zinc ion per subunit.</text>
</comment>
<dbReference type="NCBIfam" id="TIGR00435">
    <property type="entry name" value="cysS"/>
    <property type="match status" value="1"/>
</dbReference>
<evidence type="ECO:0000256" key="1">
    <source>
        <dbReference type="ARBA" id="ARBA00004496"/>
    </source>
</evidence>
<evidence type="ECO:0000256" key="8">
    <source>
        <dbReference type="ARBA" id="ARBA00022833"/>
    </source>
</evidence>
<comment type="subunit">
    <text evidence="3 13">Monomer.</text>
</comment>
<keyword evidence="6 13" id="KW-0479">Metal-binding</keyword>
<evidence type="ECO:0000256" key="12">
    <source>
        <dbReference type="ARBA" id="ARBA00047398"/>
    </source>
</evidence>
<protein>
    <recommendedName>
        <fullName evidence="13">Cysteine--tRNA ligase</fullName>
        <ecNumber evidence="13">6.1.1.16</ecNumber>
    </recommendedName>
    <alternativeName>
        <fullName evidence="13">Cysteinyl-tRNA synthetase</fullName>
        <shortName evidence="13">CysRS</shortName>
    </alternativeName>
</protein>
<keyword evidence="8 13" id="KW-0862">Zinc</keyword>
<evidence type="ECO:0000256" key="5">
    <source>
        <dbReference type="ARBA" id="ARBA00022598"/>
    </source>
</evidence>
<evidence type="ECO:0000256" key="2">
    <source>
        <dbReference type="ARBA" id="ARBA00005594"/>
    </source>
</evidence>
<keyword evidence="4 13" id="KW-0963">Cytoplasm</keyword>
<dbReference type="GO" id="GO:0005829">
    <property type="term" value="C:cytosol"/>
    <property type="evidence" value="ECO:0007669"/>
    <property type="project" value="TreeGrafter"/>
</dbReference>
<dbReference type="GO" id="GO:0008270">
    <property type="term" value="F:zinc ion binding"/>
    <property type="evidence" value="ECO:0007669"/>
    <property type="project" value="UniProtKB-UniRule"/>
</dbReference>
<dbReference type="GO" id="GO:0006423">
    <property type="term" value="P:cysteinyl-tRNA aminoacylation"/>
    <property type="evidence" value="ECO:0007669"/>
    <property type="project" value="UniProtKB-UniRule"/>
</dbReference>
<proteinExistence type="inferred from homology"/>
<dbReference type="GO" id="GO:0005524">
    <property type="term" value="F:ATP binding"/>
    <property type="evidence" value="ECO:0007669"/>
    <property type="project" value="UniProtKB-UniRule"/>
</dbReference>
<reference evidence="15" key="1">
    <citation type="journal article" date="2020" name="mSystems">
        <title>Genome- and Community-Level Interaction Insights into Carbon Utilization and Element Cycling Functions of Hydrothermarchaeota in Hydrothermal Sediment.</title>
        <authorList>
            <person name="Zhou Z."/>
            <person name="Liu Y."/>
            <person name="Xu W."/>
            <person name="Pan J."/>
            <person name="Luo Z.H."/>
            <person name="Li M."/>
        </authorList>
    </citation>
    <scope>NUCLEOTIDE SEQUENCE [LARGE SCALE GENOMIC DNA]</scope>
    <source>
        <strain evidence="15">SpSt-774</strain>
    </source>
</reference>
<dbReference type="InterPro" id="IPR032678">
    <property type="entry name" value="tRNA-synt_1_cat_dom"/>
</dbReference>